<evidence type="ECO:0000256" key="2">
    <source>
        <dbReference type="SAM" id="MobiDB-lite"/>
    </source>
</evidence>
<dbReference type="PANTHER" id="PTHR46401:SF2">
    <property type="entry name" value="GLYCOSYLTRANSFERASE WBBK-RELATED"/>
    <property type="match status" value="1"/>
</dbReference>
<dbReference type="Gene3D" id="3.40.50.2000">
    <property type="entry name" value="Glycogen Phosphorylase B"/>
    <property type="match status" value="2"/>
</dbReference>
<evidence type="ECO:0000259" key="4">
    <source>
        <dbReference type="Pfam" id="PF13439"/>
    </source>
</evidence>
<dbReference type="Pfam" id="PF13439">
    <property type="entry name" value="Glyco_transf_4"/>
    <property type="match status" value="1"/>
</dbReference>
<dbReference type="STRING" id="943830.A4A58_18045"/>
<dbReference type="EMBL" id="LVYV01000055">
    <property type="protein sequence ID" value="KZD20637.1"/>
    <property type="molecule type" value="Genomic_DNA"/>
</dbReference>
<dbReference type="GO" id="GO:0016757">
    <property type="term" value="F:glycosyltransferase activity"/>
    <property type="evidence" value="ECO:0007669"/>
    <property type="project" value="InterPro"/>
</dbReference>
<dbReference type="CDD" id="cd03809">
    <property type="entry name" value="GT4_MtfB-like"/>
    <property type="match status" value="1"/>
</dbReference>
<feature type="region of interest" description="Disordered" evidence="2">
    <location>
        <begin position="380"/>
        <end position="401"/>
    </location>
</feature>
<dbReference type="InterPro" id="IPR001296">
    <property type="entry name" value="Glyco_trans_1"/>
</dbReference>
<dbReference type="AlphaFoldDB" id="A0A163XA67"/>
<name>A0A163XA67_9BRAD</name>
<feature type="domain" description="Glycosyl transferase family 1" evidence="3">
    <location>
        <begin position="197"/>
        <end position="354"/>
    </location>
</feature>
<keyword evidence="1 5" id="KW-0808">Transferase</keyword>
<proteinExistence type="predicted"/>
<gene>
    <name evidence="5" type="ORF">A4A58_18045</name>
</gene>
<comment type="caution">
    <text evidence="5">The sequence shown here is derived from an EMBL/GenBank/DDBJ whole genome shotgun (WGS) entry which is preliminary data.</text>
</comment>
<dbReference type="Proteomes" id="UP000076574">
    <property type="component" value="Unassembled WGS sequence"/>
</dbReference>
<dbReference type="OrthoDB" id="9801609at2"/>
<dbReference type="Pfam" id="PF00534">
    <property type="entry name" value="Glycos_transf_1"/>
    <property type="match status" value="1"/>
</dbReference>
<evidence type="ECO:0000259" key="3">
    <source>
        <dbReference type="Pfam" id="PF00534"/>
    </source>
</evidence>
<evidence type="ECO:0000256" key="1">
    <source>
        <dbReference type="ARBA" id="ARBA00022679"/>
    </source>
</evidence>
<feature type="domain" description="Glycosyltransferase subfamily 4-like N-terminal" evidence="4">
    <location>
        <begin position="58"/>
        <end position="176"/>
    </location>
</feature>
<keyword evidence="6" id="KW-1185">Reference proteome</keyword>
<reference evidence="5 6" key="1">
    <citation type="submission" date="2016-03" db="EMBL/GenBank/DDBJ databases">
        <title>Microsymbionts genomes from the relict species Vavilovia formosa (Stev.) Fed.</title>
        <authorList>
            <person name="Kopat V."/>
            <person name="Chirak E."/>
            <person name="Kimeklis A."/>
            <person name="Andronov E."/>
        </authorList>
    </citation>
    <scope>NUCLEOTIDE SEQUENCE [LARGE SCALE GENOMIC DNA]</scope>
    <source>
        <strain evidence="5 6">Vaf07</strain>
    </source>
</reference>
<dbReference type="GO" id="GO:0009103">
    <property type="term" value="P:lipopolysaccharide biosynthetic process"/>
    <property type="evidence" value="ECO:0007669"/>
    <property type="project" value="TreeGrafter"/>
</dbReference>
<dbReference type="PANTHER" id="PTHR46401">
    <property type="entry name" value="GLYCOSYLTRANSFERASE WBBK-RELATED"/>
    <property type="match status" value="1"/>
</dbReference>
<sequence>MHIGFDISQTGSGKAGCGYFTHAMITAMLARAPQHRYALYPSFGDFFLDAKMPATSPYQGPNVHYGQRHVTMDGTRGYWSQSNLEAVLGNPDIIHSNNFWTPLQISSSRLIYTLYDAGFVVDPTWTTEGNRIGCFDGIFRAAVAADWVVAISEYTRSHYLKTFPHFPSERVRVVYPCSRFTDCEQQGTAPKSLKDLDAKAFWLSVGTIEPRKNQRMLMLAYKRYLDAGGRPMPLVLAGGKGWLMEDFKDYVAELGLSDQVILTGYVSDEELIWLYRNCYASLYPSVFEGFGLPVLEGMQFGAATMCSNTTSMPEVAGDAAILLSPDAPDAWTRNMLELALDEAKRQQLSMAGQQRARQFDWKRSAEAMLEIYDLALRSPKRSNMANTTSPKSGHAQLENHD</sequence>
<organism evidence="5 6">
    <name type="scientific">Tardiphaga robiniae</name>
    <dbReference type="NCBI Taxonomy" id="943830"/>
    <lineage>
        <taxon>Bacteria</taxon>
        <taxon>Pseudomonadati</taxon>
        <taxon>Pseudomonadota</taxon>
        <taxon>Alphaproteobacteria</taxon>
        <taxon>Hyphomicrobiales</taxon>
        <taxon>Nitrobacteraceae</taxon>
        <taxon>Tardiphaga</taxon>
    </lineage>
</organism>
<dbReference type="InterPro" id="IPR028098">
    <property type="entry name" value="Glyco_trans_4-like_N"/>
</dbReference>
<protein>
    <submittedName>
        <fullName evidence="5">Glycosyl transferase family 1</fullName>
    </submittedName>
</protein>
<evidence type="ECO:0000313" key="5">
    <source>
        <dbReference type="EMBL" id="KZD20637.1"/>
    </source>
</evidence>
<feature type="compositionally biased region" description="Polar residues" evidence="2">
    <location>
        <begin position="381"/>
        <end position="391"/>
    </location>
</feature>
<evidence type="ECO:0000313" key="6">
    <source>
        <dbReference type="Proteomes" id="UP000076574"/>
    </source>
</evidence>
<accession>A0A163XA67</accession>
<dbReference type="SUPFAM" id="SSF53756">
    <property type="entry name" value="UDP-Glycosyltransferase/glycogen phosphorylase"/>
    <property type="match status" value="1"/>
</dbReference>